<dbReference type="RefSeq" id="XP_021867834.1">
    <property type="nucleotide sequence ID" value="XM_022012355.1"/>
</dbReference>
<proteinExistence type="predicted"/>
<feature type="region of interest" description="Disordered" evidence="1">
    <location>
        <begin position="163"/>
        <end position="209"/>
    </location>
</feature>
<name>A0A1Y1U7M6_9TREE</name>
<accession>A0A1Y1U7M6</accession>
<keyword evidence="3" id="KW-1185">Reference proteome</keyword>
<dbReference type="InParanoid" id="A0A1Y1U7M6"/>
<dbReference type="OrthoDB" id="2563251at2759"/>
<dbReference type="Proteomes" id="UP000193218">
    <property type="component" value="Unassembled WGS sequence"/>
</dbReference>
<evidence type="ECO:0000313" key="2">
    <source>
        <dbReference type="EMBL" id="ORX33507.1"/>
    </source>
</evidence>
<evidence type="ECO:0000313" key="3">
    <source>
        <dbReference type="Proteomes" id="UP000193218"/>
    </source>
</evidence>
<gene>
    <name evidence="2" type="ORF">BD324DRAFT_276364</name>
</gene>
<sequence>MPPHPLHNIVQVIHVDESKLLFTSTIDDRGTWIIHLFAKGDNGLISWTAASPEVTDSDALATAARGGYLHVRSDEPVLSSSANAVTLDFILPHDSTVSHTLTAAPASADLVLLNAAFTLLEPPSGTTQASEMRSLRAQLTQKDNEISSLNAKLSSARASVVRSTAVDKKGTSLSPQKKVPANASALQPNQKRRKAIEEEFAGSSDEDDD</sequence>
<reference evidence="2 3" key="1">
    <citation type="submission" date="2017-03" db="EMBL/GenBank/DDBJ databases">
        <title>Widespread Adenine N6-methylation of Active Genes in Fungi.</title>
        <authorList>
            <consortium name="DOE Joint Genome Institute"/>
            <person name="Mondo S.J."/>
            <person name="Dannebaum R.O."/>
            <person name="Kuo R.C."/>
            <person name="Louie K.B."/>
            <person name="Bewick A.J."/>
            <person name="Labutti K."/>
            <person name="Haridas S."/>
            <person name="Kuo A."/>
            <person name="Salamov A."/>
            <person name="Ahrendt S.R."/>
            <person name="Lau R."/>
            <person name="Bowen B.P."/>
            <person name="Lipzen A."/>
            <person name="Sullivan W."/>
            <person name="Andreopoulos W.B."/>
            <person name="Clum A."/>
            <person name="Lindquist E."/>
            <person name="Daum C."/>
            <person name="Northen T.R."/>
            <person name="Ramamoorthy G."/>
            <person name="Schmitz R.J."/>
            <person name="Gryganskyi A."/>
            <person name="Culley D."/>
            <person name="Magnuson J."/>
            <person name="James T.Y."/>
            <person name="O'Malley M.A."/>
            <person name="Stajich J.E."/>
            <person name="Spatafora J.W."/>
            <person name="Visel A."/>
            <person name="Grigoriev I.V."/>
        </authorList>
    </citation>
    <scope>NUCLEOTIDE SEQUENCE [LARGE SCALE GENOMIC DNA]</scope>
    <source>
        <strain evidence="2 3">NRRL Y-17943</strain>
    </source>
</reference>
<organism evidence="2 3">
    <name type="scientific">Kockovaella imperatae</name>
    <dbReference type="NCBI Taxonomy" id="4999"/>
    <lineage>
        <taxon>Eukaryota</taxon>
        <taxon>Fungi</taxon>
        <taxon>Dikarya</taxon>
        <taxon>Basidiomycota</taxon>
        <taxon>Agaricomycotina</taxon>
        <taxon>Tremellomycetes</taxon>
        <taxon>Tremellales</taxon>
        <taxon>Cuniculitremaceae</taxon>
        <taxon>Kockovaella</taxon>
    </lineage>
</organism>
<evidence type="ECO:0000256" key="1">
    <source>
        <dbReference type="SAM" id="MobiDB-lite"/>
    </source>
</evidence>
<dbReference type="EMBL" id="NBSH01000020">
    <property type="protein sequence ID" value="ORX33507.1"/>
    <property type="molecule type" value="Genomic_DNA"/>
</dbReference>
<dbReference type="AlphaFoldDB" id="A0A1Y1U7M6"/>
<protein>
    <submittedName>
        <fullName evidence="2">Uncharacterized protein</fullName>
    </submittedName>
</protein>
<feature type="compositionally biased region" description="Acidic residues" evidence="1">
    <location>
        <begin position="198"/>
        <end position="209"/>
    </location>
</feature>
<dbReference type="GeneID" id="33554163"/>
<comment type="caution">
    <text evidence="2">The sequence shown here is derived from an EMBL/GenBank/DDBJ whole genome shotgun (WGS) entry which is preliminary data.</text>
</comment>